<dbReference type="PANTHER" id="PTHR33164">
    <property type="entry name" value="TRANSCRIPTIONAL REGULATOR, MARR FAMILY"/>
    <property type="match status" value="1"/>
</dbReference>
<organism evidence="5 6">
    <name type="scientific">Actinomadura parmotrematis</name>
    <dbReference type="NCBI Taxonomy" id="2864039"/>
    <lineage>
        <taxon>Bacteria</taxon>
        <taxon>Bacillati</taxon>
        <taxon>Actinomycetota</taxon>
        <taxon>Actinomycetes</taxon>
        <taxon>Streptosporangiales</taxon>
        <taxon>Thermomonosporaceae</taxon>
        <taxon>Actinomadura</taxon>
    </lineage>
</organism>
<reference evidence="5 6" key="1">
    <citation type="submission" date="2021-07" db="EMBL/GenBank/DDBJ databases">
        <title>Actinomadura sp. PM05-2 isolated from lichen.</title>
        <authorList>
            <person name="Somphong A."/>
            <person name="Phongsopitanun W."/>
            <person name="Tanasupawat S."/>
            <person name="Peongsungnone V."/>
        </authorList>
    </citation>
    <scope>NUCLEOTIDE SEQUENCE [LARGE SCALE GENOMIC DNA]</scope>
    <source>
        <strain evidence="5 6">PM05-2</strain>
    </source>
</reference>
<protein>
    <submittedName>
        <fullName evidence="5">MarR family winged helix-turn-helix transcriptional regulator</fullName>
    </submittedName>
</protein>
<keyword evidence="3" id="KW-0804">Transcription</keyword>
<evidence type="ECO:0000256" key="3">
    <source>
        <dbReference type="ARBA" id="ARBA00023163"/>
    </source>
</evidence>
<sequence>MTDQSPVEDAVAAVIRGWRELAPDLDTGPMGVIGRINRCAALLQQAGDAPLAREGLVRAEFDTLNTLRRLGGGVTPGRLARETFASGAAVTKRVRALADRGLVERRTDTRDRRVQHLSLTAAGRDLVDRLMPAQLSYEAALLAGLPAERRADLADGLAELLAALEGRLGGLLG</sequence>
<dbReference type="PROSITE" id="PS01117">
    <property type="entry name" value="HTH_MARR_1"/>
    <property type="match status" value="1"/>
</dbReference>
<dbReference type="InterPro" id="IPR036390">
    <property type="entry name" value="WH_DNA-bd_sf"/>
</dbReference>
<accession>A0ABS7FR19</accession>
<dbReference type="InterPro" id="IPR036388">
    <property type="entry name" value="WH-like_DNA-bd_sf"/>
</dbReference>
<dbReference type="InterPro" id="IPR000835">
    <property type="entry name" value="HTH_MarR-typ"/>
</dbReference>
<evidence type="ECO:0000313" key="6">
    <source>
        <dbReference type="Proteomes" id="UP000774570"/>
    </source>
</evidence>
<keyword evidence="6" id="KW-1185">Reference proteome</keyword>
<gene>
    <name evidence="5" type="ORF">K1Y72_10770</name>
</gene>
<feature type="domain" description="HTH marR-type" evidence="4">
    <location>
        <begin position="4"/>
        <end position="162"/>
    </location>
</feature>
<evidence type="ECO:0000256" key="1">
    <source>
        <dbReference type="ARBA" id="ARBA00023015"/>
    </source>
</evidence>
<dbReference type="SMART" id="SM00347">
    <property type="entry name" value="HTH_MARR"/>
    <property type="match status" value="1"/>
</dbReference>
<evidence type="ECO:0000256" key="2">
    <source>
        <dbReference type="ARBA" id="ARBA00023125"/>
    </source>
</evidence>
<dbReference type="InterPro" id="IPR039422">
    <property type="entry name" value="MarR/SlyA-like"/>
</dbReference>
<dbReference type="PROSITE" id="PS50995">
    <property type="entry name" value="HTH_MARR_2"/>
    <property type="match status" value="1"/>
</dbReference>
<dbReference type="PANTHER" id="PTHR33164:SF104">
    <property type="entry name" value="TRANSCRIPTIONAL REGULATORY PROTEIN"/>
    <property type="match status" value="1"/>
</dbReference>
<proteinExistence type="predicted"/>
<name>A0ABS7FR19_9ACTN</name>
<keyword evidence="1" id="KW-0805">Transcription regulation</keyword>
<evidence type="ECO:0000313" key="5">
    <source>
        <dbReference type="EMBL" id="MBW8482853.1"/>
    </source>
</evidence>
<dbReference type="SUPFAM" id="SSF46785">
    <property type="entry name" value="Winged helix' DNA-binding domain"/>
    <property type="match status" value="1"/>
</dbReference>
<evidence type="ECO:0000259" key="4">
    <source>
        <dbReference type="PROSITE" id="PS50995"/>
    </source>
</evidence>
<dbReference type="EMBL" id="JAIBOA010000005">
    <property type="protein sequence ID" value="MBW8482853.1"/>
    <property type="molecule type" value="Genomic_DNA"/>
</dbReference>
<keyword evidence="2" id="KW-0238">DNA-binding</keyword>
<comment type="caution">
    <text evidence="5">The sequence shown here is derived from an EMBL/GenBank/DDBJ whole genome shotgun (WGS) entry which is preliminary data.</text>
</comment>
<dbReference type="InterPro" id="IPR023187">
    <property type="entry name" value="Tscrpt_reg_MarR-type_CS"/>
</dbReference>
<dbReference type="Pfam" id="PF12802">
    <property type="entry name" value="MarR_2"/>
    <property type="match status" value="1"/>
</dbReference>
<dbReference type="Gene3D" id="1.10.10.10">
    <property type="entry name" value="Winged helix-like DNA-binding domain superfamily/Winged helix DNA-binding domain"/>
    <property type="match status" value="1"/>
</dbReference>
<dbReference type="RefSeq" id="WP_220165654.1">
    <property type="nucleotide sequence ID" value="NZ_JAIBOA010000005.1"/>
</dbReference>
<dbReference type="Proteomes" id="UP000774570">
    <property type="component" value="Unassembled WGS sequence"/>
</dbReference>